<reference evidence="1" key="1">
    <citation type="submission" date="2020-10" db="EMBL/GenBank/DDBJ databases">
        <title>Chromosome-scale genome assembly of the Allis shad, Alosa alosa.</title>
        <authorList>
            <person name="Margot Z."/>
            <person name="Christophe K."/>
            <person name="Cabau C."/>
            <person name="Louis A."/>
            <person name="Berthelot C."/>
            <person name="Parey E."/>
            <person name="Roest Crollius H."/>
            <person name="Montfort J."/>
            <person name="Robinson-Rechavi M."/>
            <person name="Bucao C."/>
            <person name="Bouchez O."/>
            <person name="Gislard M."/>
            <person name="Lluch J."/>
            <person name="Milhes M."/>
            <person name="Lampietro C."/>
            <person name="Lopez Roques C."/>
            <person name="Donnadieu C."/>
            <person name="Braasch I."/>
            <person name="Desvignes T."/>
            <person name="Postlethwait J."/>
            <person name="Bobe J."/>
            <person name="Guiguen Y."/>
        </authorList>
    </citation>
    <scope>NUCLEOTIDE SEQUENCE</scope>
    <source>
        <strain evidence="1">M-15738</strain>
        <tissue evidence="1">Blood</tissue>
    </source>
</reference>
<keyword evidence="2" id="KW-1185">Reference proteome</keyword>
<accession>A0AAV6FK80</accession>
<evidence type="ECO:0000313" key="2">
    <source>
        <dbReference type="Proteomes" id="UP000823561"/>
    </source>
</evidence>
<organism evidence="1 2">
    <name type="scientific">Alosa alosa</name>
    <name type="common">allis shad</name>
    <dbReference type="NCBI Taxonomy" id="278164"/>
    <lineage>
        <taxon>Eukaryota</taxon>
        <taxon>Metazoa</taxon>
        <taxon>Chordata</taxon>
        <taxon>Craniata</taxon>
        <taxon>Vertebrata</taxon>
        <taxon>Euteleostomi</taxon>
        <taxon>Actinopterygii</taxon>
        <taxon>Neopterygii</taxon>
        <taxon>Teleostei</taxon>
        <taxon>Clupei</taxon>
        <taxon>Clupeiformes</taxon>
        <taxon>Clupeoidei</taxon>
        <taxon>Clupeidae</taxon>
        <taxon>Alosa</taxon>
    </lineage>
</organism>
<name>A0AAV6FK80_9TELE</name>
<comment type="caution">
    <text evidence="1">The sequence shown here is derived from an EMBL/GenBank/DDBJ whole genome shotgun (WGS) entry which is preliminary data.</text>
</comment>
<dbReference type="EMBL" id="JADWDJ010000022">
    <property type="protein sequence ID" value="KAG5263123.1"/>
    <property type="molecule type" value="Genomic_DNA"/>
</dbReference>
<gene>
    <name evidence="1" type="ORF">AALO_G00282830</name>
</gene>
<protein>
    <submittedName>
        <fullName evidence="1">Uncharacterized protein</fullName>
    </submittedName>
</protein>
<evidence type="ECO:0000313" key="1">
    <source>
        <dbReference type="EMBL" id="KAG5263123.1"/>
    </source>
</evidence>
<dbReference type="AlphaFoldDB" id="A0AAV6FK80"/>
<dbReference type="Proteomes" id="UP000823561">
    <property type="component" value="Chromosome 22"/>
</dbReference>
<proteinExistence type="predicted"/>
<sequence>MYTNVLKSSLSEESVQQVLSALPRQKSVGAVVLSVKTITITTAERLLQFYKTTQITEFVGVRLLEGADTAESLCSTLVMERRKFSDLLFPSQISDIILREILHRFHQLRHFTDKSQEHNECVDALLSWLASLPDLKGVTLQVSCLTEIWATRILQLIHTCPSLKRIQFEAAVYDESFEKEEGLLLEEGICLLRRPDCTITLTG</sequence>